<evidence type="ECO:0000259" key="6">
    <source>
        <dbReference type="PROSITE" id="PS50885"/>
    </source>
</evidence>
<gene>
    <name evidence="7" type="ORF">KYD98_05920</name>
</gene>
<evidence type="ECO:0000256" key="2">
    <source>
        <dbReference type="ARBA" id="ARBA00029447"/>
    </source>
</evidence>
<dbReference type="PANTHER" id="PTHR43531">
    <property type="entry name" value="PROTEIN ICFG"/>
    <property type="match status" value="1"/>
</dbReference>
<sequence length="567" mass="61621">MNNNNLKNFKIIYGIIILGIIALISNLAISSIGYLNMGNLNNNVQDLYENKLNNVKTVGYINGELGQLRNALTKVIDRPYNQDIVDIVKNNDKLIRENIQAMKNSNISNEEKQLIQELEENYINYMQGSEQIISKRNNGETIDAQFAEQYGKFGNNISAILTKLTDQNVESAEEMYISSKADFKDATVLFLIVALVSITIIVLIIIIVSKIIKNSISDFSNILKVLAKGDFTIEIDKDSSSEFGLMKKELAVTVDSISNILKEFKQNTSKINDQVLSLSATSEEMSSSASQVGEAVQEVAKGSEGQTNELMDITNSVSTFADSIDNIVSVIGNVTDNAKNINNMAGDSGTQLTKLMDSLNEIDKSFKSVSEKIGTLGLSINKITDITQLINSIADQTNLLALNAAIEAARAGEAGRGFAVVAEEIRKLAEQSKVSSQDISSIVDVISSEANYVITNTSVVSKSFKDQESIIENSMCSFKEIIEAINKIIPLINNVSDLISVLDNEKTTIIVKVENASAVSEENASAAEEIAASSHEMSASAEEVASSATLLASVINETVDVIEKFKV</sequence>
<dbReference type="PANTHER" id="PTHR43531:SF11">
    <property type="entry name" value="METHYL-ACCEPTING CHEMOTAXIS PROTEIN 3"/>
    <property type="match status" value="1"/>
</dbReference>
<dbReference type="Pfam" id="PF12729">
    <property type="entry name" value="4HB_MCP_1"/>
    <property type="match status" value="1"/>
</dbReference>
<dbReference type="Pfam" id="PF00015">
    <property type="entry name" value="MCPsignal"/>
    <property type="match status" value="1"/>
</dbReference>
<accession>A0ABS7ALT3</accession>
<name>A0ABS7ALT3_9CLOT</name>
<dbReference type="PROSITE" id="PS50885">
    <property type="entry name" value="HAMP"/>
    <property type="match status" value="1"/>
</dbReference>
<evidence type="ECO:0000313" key="7">
    <source>
        <dbReference type="EMBL" id="MBW6409623.1"/>
    </source>
</evidence>
<keyword evidence="3" id="KW-0807">Transducer</keyword>
<dbReference type="InterPro" id="IPR024478">
    <property type="entry name" value="HlyB_4HB_MCP"/>
</dbReference>
<proteinExistence type="inferred from homology"/>
<evidence type="ECO:0000256" key="3">
    <source>
        <dbReference type="PROSITE-ProRule" id="PRU00284"/>
    </source>
</evidence>
<keyword evidence="1" id="KW-0145">Chemotaxis</keyword>
<keyword evidence="8" id="KW-1185">Reference proteome</keyword>
<dbReference type="PROSITE" id="PS50111">
    <property type="entry name" value="CHEMOTAXIS_TRANSDUC_2"/>
    <property type="match status" value="1"/>
</dbReference>
<dbReference type="SMART" id="SM00283">
    <property type="entry name" value="MA"/>
    <property type="match status" value="1"/>
</dbReference>
<evidence type="ECO:0000256" key="4">
    <source>
        <dbReference type="SAM" id="Phobius"/>
    </source>
</evidence>
<comment type="caution">
    <text evidence="7">The sequence shown here is derived from an EMBL/GenBank/DDBJ whole genome shotgun (WGS) entry which is preliminary data.</text>
</comment>
<keyword evidence="4" id="KW-0472">Membrane</keyword>
<dbReference type="InterPro" id="IPR051310">
    <property type="entry name" value="MCP_chemotaxis"/>
</dbReference>
<reference evidence="7 8" key="1">
    <citation type="submission" date="2021-07" db="EMBL/GenBank/DDBJ databases">
        <title>Clostridium weizhouense sp. nov., an anaerobic bacterium isolated from activated sludge of Petroleum wastewater.</title>
        <authorList>
            <person name="Li Q."/>
        </authorList>
    </citation>
    <scope>NUCLEOTIDE SEQUENCE [LARGE SCALE GENOMIC DNA]</scope>
    <source>
        <strain evidence="7 8">YB-6</strain>
    </source>
</reference>
<dbReference type="Proteomes" id="UP001519921">
    <property type="component" value="Unassembled WGS sequence"/>
</dbReference>
<dbReference type="InterPro" id="IPR004089">
    <property type="entry name" value="MCPsignal_dom"/>
</dbReference>
<evidence type="ECO:0000313" key="8">
    <source>
        <dbReference type="Proteomes" id="UP001519921"/>
    </source>
</evidence>
<keyword evidence="4" id="KW-1133">Transmembrane helix</keyword>
<protein>
    <submittedName>
        <fullName evidence="7">MCP four helix bundle domain-containing protein</fullName>
    </submittedName>
</protein>
<evidence type="ECO:0000256" key="1">
    <source>
        <dbReference type="ARBA" id="ARBA00022500"/>
    </source>
</evidence>
<dbReference type="InterPro" id="IPR003660">
    <property type="entry name" value="HAMP_dom"/>
</dbReference>
<keyword evidence="4" id="KW-0812">Transmembrane</keyword>
<dbReference type="SUPFAM" id="SSF58104">
    <property type="entry name" value="Methyl-accepting chemotaxis protein (MCP) signaling domain"/>
    <property type="match status" value="1"/>
</dbReference>
<evidence type="ECO:0000259" key="5">
    <source>
        <dbReference type="PROSITE" id="PS50111"/>
    </source>
</evidence>
<dbReference type="RefSeq" id="WP_219778672.1">
    <property type="nucleotide sequence ID" value="NZ_JAHXPT010000003.1"/>
</dbReference>
<dbReference type="EMBL" id="JAHXPT010000003">
    <property type="protein sequence ID" value="MBW6409623.1"/>
    <property type="molecule type" value="Genomic_DNA"/>
</dbReference>
<dbReference type="Gene3D" id="1.10.287.950">
    <property type="entry name" value="Methyl-accepting chemotaxis protein"/>
    <property type="match status" value="1"/>
</dbReference>
<feature type="domain" description="HAMP" evidence="6">
    <location>
        <begin position="210"/>
        <end position="262"/>
    </location>
</feature>
<feature type="transmembrane region" description="Helical" evidence="4">
    <location>
        <begin position="188"/>
        <end position="208"/>
    </location>
</feature>
<comment type="similarity">
    <text evidence="2">Belongs to the methyl-accepting chemotaxis (MCP) protein family.</text>
</comment>
<organism evidence="7 8">
    <name type="scientific">Clostridium weizhouense</name>
    <dbReference type="NCBI Taxonomy" id="2859781"/>
    <lineage>
        <taxon>Bacteria</taxon>
        <taxon>Bacillati</taxon>
        <taxon>Bacillota</taxon>
        <taxon>Clostridia</taxon>
        <taxon>Eubacteriales</taxon>
        <taxon>Clostridiaceae</taxon>
        <taxon>Clostridium</taxon>
    </lineage>
</organism>
<feature type="transmembrane region" description="Helical" evidence="4">
    <location>
        <begin position="12"/>
        <end position="35"/>
    </location>
</feature>
<feature type="domain" description="Methyl-accepting transducer" evidence="5">
    <location>
        <begin position="281"/>
        <end position="538"/>
    </location>
</feature>